<reference evidence="1" key="1">
    <citation type="submission" date="2018-12" db="EMBL/GenBank/DDBJ databases">
        <authorList>
            <person name="Will S."/>
            <person name="Neumann-Schaal M."/>
            <person name="Henke P."/>
        </authorList>
    </citation>
    <scope>NUCLEOTIDE SEQUENCE</scope>
    <source>
        <strain evidence="1">PCC 7102</strain>
    </source>
</reference>
<gene>
    <name evidence="1" type="ORF">DSM106972_049320</name>
</gene>
<organism evidence="1 2">
    <name type="scientific">Dulcicalothrix desertica PCC 7102</name>
    <dbReference type="NCBI Taxonomy" id="232991"/>
    <lineage>
        <taxon>Bacteria</taxon>
        <taxon>Bacillati</taxon>
        <taxon>Cyanobacteriota</taxon>
        <taxon>Cyanophyceae</taxon>
        <taxon>Nostocales</taxon>
        <taxon>Calotrichaceae</taxon>
        <taxon>Dulcicalothrix</taxon>
    </lineage>
</organism>
<proteinExistence type="predicted"/>
<dbReference type="RefSeq" id="WP_325052211.1">
    <property type="nucleotide sequence ID" value="NZ_RSCL01000012.1"/>
</dbReference>
<evidence type="ECO:0000313" key="1">
    <source>
        <dbReference type="EMBL" id="RUT04018.1"/>
    </source>
</evidence>
<comment type="caution">
    <text evidence="1">The sequence shown here is derived from an EMBL/GenBank/DDBJ whole genome shotgun (WGS) entry which is preliminary data.</text>
</comment>
<dbReference type="AlphaFoldDB" id="A0A3S1ALP4"/>
<accession>A0A3S1ALP4</accession>
<dbReference type="Proteomes" id="UP000271624">
    <property type="component" value="Unassembled WGS sequence"/>
</dbReference>
<name>A0A3S1ALP4_9CYAN</name>
<sequence length="119" mass="13135">MVILQASTIQSSKSKLKRKLQSIVFEIVNQSFIKLKHRSFVPSYNKDALLIASSQPIPASIPEPETIKHTLIGSTKTVTGTIRVLHQLGYANINDWSPLVPTSNSGEVISILIRTINVQ</sequence>
<dbReference type="EMBL" id="RSCL01000012">
    <property type="protein sequence ID" value="RUT04018.1"/>
    <property type="molecule type" value="Genomic_DNA"/>
</dbReference>
<protein>
    <submittedName>
        <fullName evidence="1">Uncharacterized protein</fullName>
    </submittedName>
</protein>
<reference evidence="1" key="2">
    <citation type="journal article" date="2019" name="Genome Biol. Evol.">
        <title>Day and night: Metabolic profiles and evolutionary relationships of six axenic non-marine cyanobacteria.</title>
        <authorList>
            <person name="Will S.E."/>
            <person name="Henke P."/>
            <person name="Boedeker C."/>
            <person name="Huang S."/>
            <person name="Brinkmann H."/>
            <person name="Rohde M."/>
            <person name="Jarek M."/>
            <person name="Friedl T."/>
            <person name="Seufert S."/>
            <person name="Schumacher M."/>
            <person name="Overmann J."/>
            <person name="Neumann-Schaal M."/>
            <person name="Petersen J."/>
        </authorList>
    </citation>
    <scope>NUCLEOTIDE SEQUENCE [LARGE SCALE GENOMIC DNA]</scope>
    <source>
        <strain evidence="1">PCC 7102</strain>
    </source>
</reference>
<keyword evidence="2" id="KW-1185">Reference proteome</keyword>
<evidence type="ECO:0000313" key="2">
    <source>
        <dbReference type="Proteomes" id="UP000271624"/>
    </source>
</evidence>